<protein>
    <submittedName>
        <fullName evidence="2">DUF11 domain-containing protein</fullName>
    </submittedName>
</protein>
<organism evidence="2 3">
    <name type="scientific">Novosphingobium aerophilum</name>
    <dbReference type="NCBI Taxonomy" id="2839843"/>
    <lineage>
        <taxon>Bacteria</taxon>
        <taxon>Pseudomonadati</taxon>
        <taxon>Pseudomonadota</taxon>
        <taxon>Alphaproteobacteria</taxon>
        <taxon>Sphingomonadales</taxon>
        <taxon>Sphingomonadaceae</taxon>
        <taxon>Novosphingobium</taxon>
    </lineage>
</organism>
<evidence type="ECO:0000256" key="1">
    <source>
        <dbReference type="SAM" id="SignalP"/>
    </source>
</evidence>
<gene>
    <name evidence="2" type="ORF">H7F49_08490</name>
</gene>
<keyword evidence="1" id="KW-0732">Signal</keyword>
<dbReference type="SUPFAM" id="SSF49452">
    <property type="entry name" value="Starch-binding domain-like"/>
    <property type="match status" value="1"/>
</dbReference>
<comment type="caution">
    <text evidence="2">The sequence shown here is derived from an EMBL/GenBank/DDBJ whole genome shotgun (WGS) entry which is preliminary data.</text>
</comment>
<accession>A0A7X1KC17</accession>
<reference evidence="2 3" key="1">
    <citation type="submission" date="2020-08" db="EMBL/GenBank/DDBJ databases">
        <title>The genome sequence of Novosphingobium flavum 4Y4.</title>
        <authorList>
            <person name="Liu Y."/>
        </authorList>
    </citation>
    <scope>NUCLEOTIDE SEQUENCE [LARGE SCALE GENOMIC DNA]</scope>
    <source>
        <strain evidence="2 3">4Y4</strain>
    </source>
</reference>
<feature type="chain" id="PRO_5031029326" evidence="1">
    <location>
        <begin position="36"/>
        <end position="1686"/>
    </location>
</feature>
<dbReference type="GO" id="GO:0030246">
    <property type="term" value="F:carbohydrate binding"/>
    <property type="evidence" value="ECO:0007669"/>
    <property type="project" value="InterPro"/>
</dbReference>
<evidence type="ECO:0000313" key="3">
    <source>
        <dbReference type="Proteomes" id="UP000520156"/>
    </source>
</evidence>
<dbReference type="InterPro" id="IPR013783">
    <property type="entry name" value="Ig-like_fold"/>
</dbReference>
<proteinExistence type="predicted"/>
<keyword evidence="3" id="KW-1185">Reference proteome</keyword>
<dbReference type="Gene3D" id="2.60.40.10">
    <property type="entry name" value="Immunoglobulins"/>
    <property type="match status" value="1"/>
</dbReference>
<feature type="signal peptide" evidence="1">
    <location>
        <begin position="1"/>
        <end position="35"/>
    </location>
</feature>
<dbReference type="Proteomes" id="UP000520156">
    <property type="component" value="Unassembled WGS sequence"/>
</dbReference>
<dbReference type="EMBL" id="JACLAU010000009">
    <property type="protein sequence ID" value="MBC2651740.1"/>
    <property type="molecule type" value="Genomic_DNA"/>
</dbReference>
<name>A0A7X1KC17_9SPHN</name>
<dbReference type="InterPro" id="IPR013784">
    <property type="entry name" value="Carb-bd-like_fold"/>
</dbReference>
<evidence type="ECO:0000313" key="2">
    <source>
        <dbReference type="EMBL" id="MBC2651740.1"/>
    </source>
</evidence>
<sequence length="1686" mass="178057">MPASHPLRAAGALCCALLCALFCGLLAGFAAPAHAQAISNTARASWNQGGDSFSALSNTVTFEVTSSVVTVETFASAQSLVSLSYTPTRCGNTPMLAGNGAAEIPISAGVTPATKVRIGEPFYFRVTAPAANLDPRAIDRLETTLETTSGDRETMEIFETAPNSGVFAGGVPTAPIPPDARAEDCQLSVAKGDSISIVYRQSNDKAVLATAHLDVLADPFGYVFDSEDGSPIDGARVTLVDADTGQPARVFAFDGQTRWPATVITGQPIVDAAGNRYPMPPGEYRFPLAPRGQYRLIVEPPGPYVSPSTATATQLAGVLRPDGSPLTLSPASTGGTFARDSPDAVRVDVPVDRPGKPVTLSKSVSRQRVQPGDLVFYTIVVGNPDARRAKREVRLRDAPDAALRLRPGSLRIDGGLPGDALRIAADGSSFDLQLGTLPGGARRKITYAASVRPDANPGAAQNRATATDSRGLIAAAGAVVQVEEDGLTARMTLVGRVTDGGCAARGAGAGIPGVRVTLEDGSFAVTDADGRYHFEGLVPGSHVVQVAASTLPEGGRFVDCERSTAAAGSATSRFVRGQGGSLVVADFRARLPAGTPARITADPMPEPPSDKTAAGAEIDWLAKAEGPPAILFPAPDHNPRAPSIRVAIRHRADQTVTLSSDGKPVDPVAFDGLKLDAGRTRAVSLWRGVPLTGETTLLRAEVRNADGTLAADLSREVHFTETPADVQLLPERSRLVADGRTRPIVALRLVDRHGRPVHAGLSGQFVLSAPYETADAADARQTRALSGAAAVAPHWTVKGDDGVAYVELAPTMVSGALQLDFVFPDSQQQQAPRRRTLQSWIVPGEVPWTLVGLAEGTVGARSLADEMERTGRLSSDLGRNARVAFYAKGRLKGATLLTLAYDSAKQRSDQALLGAIDPRAYYTVYADASARRFDAASRERLYVRIEGRAFTALFGDFETGFAQTLLARYNRIATGAKAEFNNGRLHAQAFATRVAGRHRRVELQGAGITGPYRLGREPVIPNSEIVTLEVRDRLRSEVILERRTLARFLDYDVDLLAGTLTFKQPVLSRDPALNPQFIVVDYDIDPGSSASGALNAGLRTDWTTRDGRLRVGATAVTDQGDAARTTLGATDLRFRPDARTEVRAEGAVSARAGATASAWLVEAERRDGQVSLLAYARSADAAFGLGQLNGAEAGRRKLGADARVALSGTLSLGASAWADRSLTDGSHREALRLRGEYRTRPTTAWIGASALQDHLADGTSASSVQLEAGVGRRYLGGKLQVDAGTSLALGRNAAADLPSRHQLSAGYAVTPWLKLMGTYEIALGTVRAQTARAGFEVQPWRGGRATSGLARQRIGENGQRTFAAFGLAQAWQVNRRLSLDASLDANRVLSGFAPAKVLNPAQPLSSGGHLGGDGTLAEGFTALTLGASWRAERWTVTGRGEWRDGELARRRGLTFGAIRQLGEGRMLGAGATWTRATGADGSRSELLDGTVALAWRPADSRVAVLSRLELRADTAVTGTGSASGADRLALGDLFSAGSAGRSRRVIASVSTNWSPWRGRGEDAVQRFELGLFGAVRAKLDGFDDQRIAGTTLLTGLDLRIGLTPRLSIGGSATLRSNLGDGTTRVAYGPQVSISPTKDMVLSLGYTLSGYRDRDFAETRSTRQGVFASLRMKFDADGLGFLGLGRR</sequence>